<keyword evidence="6" id="KW-0067">ATP-binding</keyword>
<evidence type="ECO:0000256" key="10">
    <source>
        <dbReference type="SAM" id="Phobius"/>
    </source>
</evidence>
<keyword evidence="5" id="KW-0547">Nucleotide-binding</keyword>
<accession>A0A1N6QGM6</accession>
<evidence type="ECO:0000313" key="13">
    <source>
        <dbReference type="EMBL" id="SIQ15783.1"/>
    </source>
</evidence>
<dbReference type="InterPro" id="IPR027417">
    <property type="entry name" value="P-loop_NTPase"/>
</dbReference>
<dbReference type="GO" id="GO:0005524">
    <property type="term" value="F:ATP binding"/>
    <property type="evidence" value="ECO:0007669"/>
    <property type="project" value="UniProtKB-KW"/>
</dbReference>
<dbReference type="STRING" id="159291.SAMN05920897_104166"/>
<dbReference type="GO" id="GO:0140359">
    <property type="term" value="F:ABC-type transporter activity"/>
    <property type="evidence" value="ECO:0007669"/>
    <property type="project" value="InterPro"/>
</dbReference>
<keyword evidence="2" id="KW-0813">Transport</keyword>
<dbReference type="AlphaFoldDB" id="A0A1N6QGM6"/>
<feature type="transmembrane region" description="Helical" evidence="10">
    <location>
        <begin position="178"/>
        <end position="199"/>
    </location>
</feature>
<evidence type="ECO:0000256" key="6">
    <source>
        <dbReference type="ARBA" id="ARBA00022840"/>
    </source>
</evidence>
<dbReference type="InterPro" id="IPR011527">
    <property type="entry name" value="ABC1_TM_dom"/>
</dbReference>
<feature type="transmembrane region" description="Helical" evidence="10">
    <location>
        <begin position="47"/>
        <end position="73"/>
    </location>
</feature>
<dbReference type="Pfam" id="PF00005">
    <property type="entry name" value="ABC_tran"/>
    <property type="match status" value="1"/>
</dbReference>
<sequence>MKAHRPEHTKGEHKKREHKKREHKKEDEKNPISKVLSLLSPKEQRRLVFLCFGIVLLALVEVVGVGSIGPFLAVVTNPSVIRTNPYLQWAYRVFGFSNDAQFVVAIGLAVIAFTVLRNIIAAVVRYAEIRFGQMRAHSISTRLLARYLSQPYAFFLNRNSSELTRNILGEVQETVKNFLIPLLECLTKSVITLSILIFLILLDPLVAAVMTLALGGVYGSVYAVTRMRLFRIGQLRLEANKRRFQVVSEVLGGIKDAKLMGKENVFLDEYKKPSRKIARFVTLKTVYGSLPKYVLDSIVFSMIILVVLWFIHDSGDLEGAVAMVSIYAVAGYRLMPTLDALYKNIAKLRGSQPAVELIYRELMSNPDAGFLGPKTAPPRMSLDQAISLETVCFSYPGAETEVLKDLTITIEKNTTVGFVGPTGCGKTTTVDIILGLLSPASGQLCVDGVEITPENVRNWQAGVGYVPQHIYLSDDTIARNIAFGVPHKQIDPDRLQRAAETANLLSFIQEELPQGFDTLVGERGVRLSGGQRQRIGIARAVYHDPAVLVMDEATSALDNVTEAQVMTAIDNLSHKKTILLIAHRISTVRNCDNIVLMDKGVVVAQGAYDHLLATSPDFLKIVEART</sequence>
<dbReference type="PANTHER" id="PTHR24221:SF654">
    <property type="entry name" value="ATP-BINDING CASSETTE SUB-FAMILY B MEMBER 6"/>
    <property type="match status" value="1"/>
</dbReference>
<name>A0A1N6QGM6_9SPIO</name>
<dbReference type="GO" id="GO:0005886">
    <property type="term" value="C:plasma membrane"/>
    <property type="evidence" value="ECO:0007669"/>
    <property type="project" value="UniProtKB-SubCell"/>
</dbReference>
<dbReference type="InterPro" id="IPR017871">
    <property type="entry name" value="ABC_transporter-like_CS"/>
</dbReference>
<proteinExistence type="predicted"/>
<dbReference type="SMART" id="SM00382">
    <property type="entry name" value="AAA"/>
    <property type="match status" value="1"/>
</dbReference>
<gene>
    <name evidence="13" type="ORF">SAMN05920897_104166</name>
</gene>
<dbReference type="InterPro" id="IPR039421">
    <property type="entry name" value="Type_1_exporter"/>
</dbReference>
<dbReference type="InterPro" id="IPR003593">
    <property type="entry name" value="AAA+_ATPase"/>
</dbReference>
<dbReference type="SUPFAM" id="SSF52540">
    <property type="entry name" value="P-loop containing nucleoside triphosphate hydrolases"/>
    <property type="match status" value="1"/>
</dbReference>
<evidence type="ECO:0000256" key="1">
    <source>
        <dbReference type="ARBA" id="ARBA00004651"/>
    </source>
</evidence>
<dbReference type="EMBL" id="FTMS01000004">
    <property type="protein sequence ID" value="SIQ15783.1"/>
    <property type="molecule type" value="Genomic_DNA"/>
</dbReference>
<dbReference type="GO" id="GO:0034040">
    <property type="term" value="F:ATPase-coupled lipid transmembrane transporter activity"/>
    <property type="evidence" value="ECO:0007669"/>
    <property type="project" value="TreeGrafter"/>
</dbReference>
<keyword evidence="4 10" id="KW-0812">Transmembrane</keyword>
<feature type="compositionally biased region" description="Basic residues" evidence="9">
    <location>
        <begin position="11"/>
        <end position="23"/>
    </location>
</feature>
<organism evidence="13 14">
    <name type="scientific">Alkalispirochaeta americana</name>
    <dbReference type="NCBI Taxonomy" id="159291"/>
    <lineage>
        <taxon>Bacteria</taxon>
        <taxon>Pseudomonadati</taxon>
        <taxon>Spirochaetota</taxon>
        <taxon>Spirochaetia</taxon>
        <taxon>Spirochaetales</taxon>
        <taxon>Spirochaetaceae</taxon>
        <taxon>Alkalispirochaeta</taxon>
    </lineage>
</organism>
<keyword evidence="8 10" id="KW-0472">Membrane</keyword>
<dbReference type="PANTHER" id="PTHR24221">
    <property type="entry name" value="ATP-BINDING CASSETTE SUB-FAMILY B"/>
    <property type="match status" value="1"/>
</dbReference>
<evidence type="ECO:0000256" key="4">
    <source>
        <dbReference type="ARBA" id="ARBA00022692"/>
    </source>
</evidence>
<evidence type="ECO:0000313" key="14">
    <source>
        <dbReference type="Proteomes" id="UP000186400"/>
    </source>
</evidence>
<dbReference type="Proteomes" id="UP000186400">
    <property type="component" value="Unassembled WGS sequence"/>
</dbReference>
<evidence type="ECO:0000256" key="3">
    <source>
        <dbReference type="ARBA" id="ARBA00022475"/>
    </source>
</evidence>
<keyword evidence="3" id="KW-1003">Cell membrane</keyword>
<protein>
    <submittedName>
        <fullName evidence="13">ABC-type multidrug transport system, ATPase and permease component</fullName>
    </submittedName>
</protein>
<evidence type="ECO:0000256" key="2">
    <source>
        <dbReference type="ARBA" id="ARBA00022448"/>
    </source>
</evidence>
<dbReference type="InterPro" id="IPR003439">
    <property type="entry name" value="ABC_transporter-like_ATP-bd"/>
</dbReference>
<keyword evidence="14" id="KW-1185">Reference proteome</keyword>
<evidence type="ECO:0000256" key="5">
    <source>
        <dbReference type="ARBA" id="ARBA00022741"/>
    </source>
</evidence>
<evidence type="ECO:0000256" key="7">
    <source>
        <dbReference type="ARBA" id="ARBA00022989"/>
    </source>
</evidence>
<dbReference type="GO" id="GO:0016887">
    <property type="term" value="F:ATP hydrolysis activity"/>
    <property type="evidence" value="ECO:0007669"/>
    <property type="project" value="InterPro"/>
</dbReference>
<keyword evidence="7 10" id="KW-1133">Transmembrane helix</keyword>
<feature type="compositionally biased region" description="Basic and acidic residues" evidence="9">
    <location>
        <begin position="1"/>
        <end position="10"/>
    </location>
</feature>
<dbReference type="PROSITE" id="PS50893">
    <property type="entry name" value="ABC_TRANSPORTER_2"/>
    <property type="match status" value="1"/>
</dbReference>
<dbReference type="Gene3D" id="1.20.1560.10">
    <property type="entry name" value="ABC transporter type 1, transmembrane domain"/>
    <property type="match status" value="1"/>
</dbReference>
<feature type="domain" description="ABC transmembrane type-1" evidence="12">
    <location>
        <begin position="86"/>
        <end position="309"/>
    </location>
</feature>
<evidence type="ECO:0000256" key="8">
    <source>
        <dbReference type="ARBA" id="ARBA00023136"/>
    </source>
</evidence>
<dbReference type="InterPro" id="IPR036640">
    <property type="entry name" value="ABC1_TM_sf"/>
</dbReference>
<feature type="domain" description="ABC transporter" evidence="11">
    <location>
        <begin position="386"/>
        <end position="624"/>
    </location>
</feature>
<feature type="transmembrane region" description="Helical" evidence="10">
    <location>
        <begin position="293"/>
        <end position="311"/>
    </location>
</feature>
<evidence type="ECO:0000256" key="9">
    <source>
        <dbReference type="SAM" id="MobiDB-lite"/>
    </source>
</evidence>
<feature type="transmembrane region" description="Helical" evidence="10">
    <location>
        <begin position="205"/>
        <end position="224"/>
    </location>
</feature>
<evidence type="ECO:0000259" key="12">
    <source>
        <dbReference type="PROSITE" id="PS50929"/>
    </source>
</evidence>
<dbReference type="Gene3D" id="3.40.50.300">
    <property type="entry name" value="P-loop containing nucleotide triphosphate hydrolases"/>
    <property type="match status" value="1"/>
</dbReference>
<evidence type="ECO:0000259" key="11">
    <source>
        <dbReference type="PROSITE" id="PS50893"/>
    </source>
</evidence>
<dbReference type="Pfam" id="PF00664">
    <property type="entry name" value="ABC_membrane"/>
    <property type="match status" value="1"/>
</dbReference>
<reference evidence="13 14" key="1">
    <citation type="submission" date="2017-01" db="EMBL/GenBank/DDBJ databases">
        <authorList>
            <person name="Mah S.A."/>
            <person name="Swanson W.J."/>
            <person name="Moy G.W."/>
            <person name="Vacquier V.D."/>
        </authorList>
    </citation>
    <scope>NUCLEOTIDE SEQUENCE [LARGE SCALE GENOMIC DNA]</scope>
    <source>
        <strain evidence="13 14">ASpG1</strain>
    </source>
</reference>
<feature type="transmembrane region" description="Helical" evidence="10">
    <location>
        <begin position="102"/>
        <end position="127"/>
    </location>
</feature>
<dbReference type="PROSITE" id="PS50929">
    <property type="entry name" value="ABC_TM1F"/>
    <property type="match status" value="1"/>
</dbReference>
<dbReference type="PROSITE" id="PS00211">
    <property type="entry name" value="ABC_TRANSPORTER_1"/>
    <property type="match status" value="1"/>
</dbReference>
<dbReference type="FunFam" id="3.40.50.300:FF:000221">
    <property type="entry name" value="Multidrug ABC transporter ATP-binding protein"/>
    <property type="match status" value="1"/>
</dbReference>
<feature type="region of interest" description="Disordered" evidence="9">
    <location>
        <begin position="1"/>
        <end position="29"/>
    </location>
</feature>
<comment type="subcellular location">
    <subcellularLocation>
        <location evidence="1">Cell membrane</location>
        <topology evidence="1">Multi-pass membrane protein</topology>
    </subcellularLocation>
</comment>
<dbReference type="SUPFAM" id="SSF90123">
    <property type="entry name" value="ABC transporter transmembrane region"/>
    <property type="match status" value="1"/>
</dbReference>